<proteinExistence type="predicted"/>
<dbReference type="RefSeq" id="WP_085050562.1">
    <property type="nucleotide sequence ID" value="NZ_LNQR01000001.1"/>
</dbReference>
<sequence>MKNLDLSDLGKGEIPALTRHFGSILAECAAVCLEEQGNYTGVGLKVEGDYEELFKLTLPEVTQQMRNCYNDREVATEHGAYGVAIMLILSLTEYTIIERSRKGTAFDYWLGKKGDNYLFNNRARLEVSGIRKGDDSDIINRSRIKIIRLIKQIESIPTFIIIVEFSKPKSNIKKL</sequence>
<protein>
    <submittedName>
        <fullName evidence="1">Uncharacterized protein</fullName>
    </submittedName>
</protein>
<evidence type="ECO:0000313" key="1">
    <source>
        <dbReference type="EMBL" id="KWT95091.1"/>
    </source>
</evidence>
<name>A0ABR5SJS7_9BACT</name>
<gene>
    <name evidence="1" type="ORF">ASN18_0019</name>
</gene>
<keyword evidence="2" id="KW-1185">Reference proteome</keyword>
<dbReference type="Proteomes" id="UP000060487">
    <property type="component" value="Unassembled WGS sequence"/>
</dbReference>
<evidence type="ECO:0000313" key="2">
    <source>
        <dbReference type="Proteomes" id="UP000060487"/>
    </source>
</evidence>
<accession>A0ABR5SJS7</accession>
<dbReference type="EMBL" id="LNQR01000001">
    <property type="protein sequence ID" value="KWT95091.1"/>
    <property type="molecule type" value="Genomic_DNA"/>
</dbReference>
<organism evidence="1 2">
    <name type="scientific">Candidatus Magnetominusculus xianensis</name>
    <dbReference type="NCBI Taxonomy" id="1748249"/>
    <lineage>
        <taxon>Bacteria</taxon>
        <taxon>Pseudomonadati</taxon>
        <taxon>Nitrospirota</taxon>
        <taxon>Nitrospiria</taxon>
        <taxon>Nitrospirales</taxon>
        <taxon>Nitrospiraceae</taxon>
        <taxon>Candidatus Magnetominusculus</taxon>
    </lineage>
</organism>
<comment type="caution">
    <text evidence="1">The sequence shown here is derived from an EMBL/GenBank/DDBJ whole genome shotgun (WGS) entry which is preliminary data.</text>
</comment>
<reference evidence="1 2" key="1">
    <citation type="submission" date="2015-11" db="EMBL/GenBank/DDBJ databases">
        <authorList>
            <person name="Lin W."/>
        </authorList>
    </citation>
    <scope>NUCLEOTIDE SEQUENCE [LARGE SCALE GENOMIC DNA]</scope>
    <source>
        <strain evidence="1 2">HCH-1</strain>
    </source>
</reference>